<dbReference type="Pfam" id="PF01926">
    <property type="entry name" value="MMR_HSR1"/>
    <property type="match status" value="1"/>
</dbReference>
<dbReference type="InterPro" id="IPR006073">
    <property type="entry name" value="GTP-bd"/>
</dbReference>
<proteinExistence type="predicted"/>
<dbReference type="Ensembl" id="ENSOKIT00005034418.1">
    <property type="protein sequence ID" value="ENSOKIP00005032597.1"/>
    <property type="gene ID" value="ENSOKIG00005013997.1"/>
</dbReference>
<dbReference type="SUPFAM" id="SSF52540">
    <property type="entry name" value="P-loop containing nucleoside triphosphate hydrolases"/>
    <property type="match status" value="1"/>
</dbReference>
<evidence type="ECO:0000259" key="1">
    <source>
        <dbReference type="Pfam" id="PF01926"/>
    </source>
</evidence>
<evidence type="ECO:0000313" key="3">
    <source>
        <dbReference type="Proteomes" id="UP000694557"/>
    </source>
</evidence>
<sequence length="137" mass="15498">NVPPALQALLRSLNKPTSYPQAIRIHKQFLGCVDLSAVFLSRKSTFFNVLTKSQAATENFPFCTIDPNESRVPIPDERYDFLCQFHKPVSKVTGLPERGGHSRTGEGSSRWPGPGQCLPVPHQFRRWHLPHDMCVCR</sequence>
<protein>
    <recommendedName>
        <fullName evidence="1">G domain-containing protein</fullName>
    </recommendedName>
</protein>
<keyword evidence="3" id="KW-1185">Reference proteome</keyword>
<reference evidence="2" key="2">
    <citation type="submission" date="2025-09" db="UniProtKB">
        <authorList>
            <consortium name="Ensembl"/>
        </authorList>
    </citation>
    <scope>IDENTIFICATION</scope>
</reference>
<dbReference type="InterPro" id="IPR027417">
    <property type="entry name" value="P-loop_NTPase"/>
</dbReference>
<dbReference type="GeneTree" id="ENSGT00390000000673"/>
<dbReference type="GO" id="GO:0016887">
    <property type="term" value="F:ATP hydrolysis activity"/>
    <property type="evidence" value="ECO:0007669"/>
    <property type="project" value="TreeGrafter"/>
</dbReference>
<reference evidence="2" key="1">
    <citation type="submission" date="2025-08" db="UniProtKB">
        <authorList>
            <consortium name="Ensembl"/>
        </authorList>
    </citation>
    <scope>IDENTIFICATION</scope>
</reference>
<dbReference type="AlphaFoldDB" id="A0A8C7M760"/>
<accession>A0A8C7M760</accession>
<dbReference type="PANTHER" id="PTHR23305:SF11">
    <property type="entry name" value="OBG-LIKE ATPASE 1"/>
    <property type="match status" value="1"/>
</dbReference>
<evidence type="ECO:0000313" key="2">
    <source>
        <dbReference type="Ensembl" id="ENSOKIP00005032597.1"/>
    </source>
</evidence>
<dbReference type="GO" id="GO:0005737">
    <property type="term" value="C:cytoplasm"/>
    <property type="evidence" value="ECO:0007669"/>
    <property type="project" value="TreeGrafter"/>
</dbReference>
<dbReference type="Gene3D" id="3.40.50.300">
    <property type="entry name" value="P-loop containing nucleotide triphosphate hydrolases"/>
    <property type="match status" value="1"/>
</dbReference>
<name>A0A8C7M760_ONCKI</name>
<organism evidence="2 3">
    <name type="scientific">Oncorhynchus kisutch</name>
    <name type="common">Coho salmon</name>
    <name type="synonym">Salmo kisutch</name>
    <dbReference type="NCBI Taxonomy" id="8019"/>
    <lineage>
        <taxon>Eukaryota</taxon>
        <taxon>Metazoa</taxon>
        <taxon>Chordata</taxon>
        <taxon>Craniata</taxon>
        <taxon>Vertebrata</taxon>
        <taxon>Euteleostomi</taxon>
        <taxon>Actinopterygii</taxon>
        <taxon>Neopterygii</taxon>
        <taxon>Teleostei</taxon>
        <taxon>Protacanthopterygii</taxon>
        <taxon>Salmoniformes</taxon>
        <taxon>Salmonidae</taxon>
        <taxon>Salmoninae</taxon>
        <taxon>Oncorhynchus</taxon>
    </lineage>
</organism>
<dbReference type="GO" id="GO:0005525">
    <property type="term" value="F:GTP binding"/>
    <property type="evidence" value="ECO:0007669"/>
    <property type="project" value="InterPro"/>
</dbReference>
<dbReference type="PANTHER" id="PTHR23305">
    <property type="entry name" value="OBG GTPASE FAMILY"/>
    <property type="match status" value="1"/>
</dbReference>
<feature type="domain" description="G" evidence="1">
    <location>
        <begin position="43"/>
        <end position="78"/>
    </location>
</feature>
<dbReference type="Proteomes" id="UP000694557">
    <property type="component" value="Unassembled WGS sequence"/>
</dbReference>